<evidence type="ECO:0000313" key="2">
    <source>
        <dbReference type="Proteomes" id="UP001417504"/>
    </source>
</evidence>
<comment type="caution">
    <text evidence="1">The sequence shown here is derived from an EMBL/GenBank/DDBJ whole genome shotgun (WGS) entry which is preliminary data.</text>
</comment>
<evidence type="ECO:0000313" key="1">
    <source>
        <dbReference type="EMBL" id="KAK9137845.1"/>
    </source>
</evidence>
<name>A0AAP0PEL6_9MAGN</name>
<dbReference type="PROSITE" id="PS51257">
    <property type="entry name" value="PROKAR_LIPOPROTEIN"/>
    <property type="match status" value="1"/>
</dbReference>
<reference evidence="1 2" key="1">
    <citation type="submission" date="2024-01" db="EMBL/GenBank/DDBJ databases">
        <title>Genome assemblies of Stephania.</title>
        <authorList>
            <person name="Yang L."/>
        </authorList>
    </citation>
    <scope>NUCLEOTIDE SEQUENCE [LARGE SCALE GENOMIC DNA]</scope>
    <source>
        <strain evidence="1">QJT</strain>
        <tissue evidence="1">Leaf</tissue>
    </source>
</reference>
<proteinExistence type="predicted"/>
<dbReference type="PANTHER" id="PTHR36051:SF2">
    <property type="entry name" value="DYNAMIN"/>
    <property type="match status" value="1"/>
</dbReference>
<gene>
    <name evidence="1" type="ORF">Sjap_008439</name>
</gene>
<dbReference type="Proteomes" id="UP001417504">
    <property type="component" value="Unassembled WGS sequence"/>
</dbReference>
<protein>
    <submittedName>
        <fullName evidence="1">Uncharacterized protein</fullName>
    </submittedName>
</protein>
<sequence>MEEQKQVSIKWENPFALKVGQVFTGFGIGCGVGIGVGRPLNLGLAIKPGVLHKLQSCIAEALMRIALKFGVFPGLSSSQNMLPGSLKTTMNAMNGTLQSPMENFFQAASKSPEQTTQGKLLDIIDMESKLEPSTSKRTSSNALVGSRYEHVVSSFLQNPVLKDEDDSEVRKLEGKSVDYLLIQLTYVQEIFNWCPVGLLSWQVLKHQQIIDELIEENEKLRHVLIEEFKVSPNKLQANKTRCIRSISPCSNCFECRRRQKKHK</sequence>
<dbReference type="PANTHER" id="PTHR36051">
    <property type="entry name" value="DYNAMIN"/>
    <property type="match status" value="1"/>
</dbReference>
<keyword evidence="2" id="KW-1185">Reference proteome</keyword>
<dbReference type="AlphaFoldDB" id="A0AAP0PEL6"/>
<dbReference type="EMBL" id="JBBNAE010000003">
    <property type="protein sequence ID" value="KAK9137845.1"/>
    <property type="molecule type" value="Genomic_DNA"/>
</dbReference>
<accession>A0AAP0PEL6</accession>
<organism evidence="1 2">
    <name type="scientific">Stephania japonica</name>
    <dbReference type="NCBI Taxonomy" id="461633"/>
    <lineage>
        <taxon>Eukaryota</taxon>
        <taxon>Viridiplantae</taxon>
        <taxon>Streptophyta</taxon>
        <taxon>Embryophyta</taxon>
        <taxon>Tracheophyta</taxon>
        <taxon>Spermatophyta</taxon>
        <taxon>Magnoliopsida</taxon>
        <taxon>Ranunculales</taxon>
        <taxon>Menispermaceae</taxon>
        <taxon>Menispermoideae</taxon>
        <taxon>Cissampelideae</taxon>
        <taxon>Stephania</taxon>
    </lineage>
</organism>